<dbReference type="AlphaFoldDB" id="A0A829WY70"/>
<evidence type="ECO:0000313" key="2">
    <source>
        <dbReference type="Proteomes" id="UP000484858"/>
    </source>
</evidence>
<name>A0A829WY70_GLUOY</name>
<gene>
    <name evidence="1" type="ORF">NBRC3293_1301</name>
</gene>
<reference evidence="1 2" key="1">
    <citation type="submission" date="2013-04" db="EMBL/GenBank/DDBJ databases">
        <title>Gluconobacter oxydans NBRC 3293 whole genome sequence.</title>
        <authorList>
            <person name="Matsutani M."/>
            <person name="Yakushi T."/>
            <person name="Matsushita K."/>
        </authorList>
    </citation>
    <scope>NUCLEOTIDE SEQUENCE [LARGE SCALE GENOMIC DNA]</scope>
    <source>
        <strain evidence="1 2">NBRC 3293</strain>
    </source>
</reference>
<comment type="caution">
    <text evidence="1">The sequence shown here is derived from an EMBL/GenBank/DDBJ whole genome shotgun (WGS) entry which is preliminary data.</text>
</comment>
<protein>
    <recommendedName>
        <fullName evidence="3">Lipoyl-binding domain-containing protein</fullName>
    </recommendedName>
</protein>
<dbReference type="Proteomes" id="UP000484858">
    <property type="component" value="Unassembled WGS sequence"/>
</dbReference>
<evidence type="ECO:0000313" key="1">
    <source>
        <dbReference type="EMBL" id="GEM16804.1"/>
    </source>
</evidence>
<dbReference type="InterPro" id="IPR011053">
    <property type="entry name" value="Single_hybrid_motif"/>
</dbReference>
<evidence type="ECO:0008006" key="3">
    <source>
        <dbReference type="Google" id="ProtNLM"/>
    </source>
</evidence>
<dbReference type="EMBL" id="BARJ01000007">
    <property type="protein sequence ID" value="GEM16804.1"/>
    <property type="molecule type" value="Genomic_DNA"/>
</dbReference>
<organism evidence="1 2">
    <name type="scientific">Gluconobacter oxydans NBRC 3293</name>
    <dbReference type="NCBI Taxonomy" id="1315969"/>
    <lineage>
        <taxon>Bacteria</taxon>
        <taxon>Pseudomonadati</taxon>
        <taxon>Pseudomonadota</taxon>
        <taxon>Alphaproteobacteria</taxon>
        <taxon>Acetobacterales</taxon>
        <taxon>Acetobacteraceae</taxon>
        <taxon>Gluconobacter</taxon>
    </lineage>
</organism>
<dbReference type="SUPFAM" id="SSF51230">
    <property type="entry name" value="Single hybrid motif"/>
    <property type="match status" value="1"/>
</dbReference>
<dbReference type="Gene3D" id="2.40.50.100">
    <property type="match status" value="1"/>
</dbReference>
<dbReference type="RefSeq" id="WP_172492577.1">
    <property type="nucleotide sequence ID" value="NZ_BARJ01000007.1"/>
</dbReference>
<proteinExistence type="predicted"/>
<accession>A0A829WY70</accession>
<sequence length="129" mass="13852">MTFLEDLLNDLPTLVERMRHHDVRHVSLKNETGAIALTVTATPCQTAHGAPAVTVEDIPVLSPEMGRFRQNGLSEGQTVRTGDIIGFVETGALRLPVTVTTNGTLGPAEIGDGSPVGYHDVLFRIHQDA</sequence>